<sequence>MHHKSLFPDPPKVPESNVHHLLFNRPDQKEWPDYTLFVNVATGQRRSFKEFVERVRDGATALGADVAQGGLGIRPENGEVVGILSENCLDYVALIHSLLVITVPFALLSSYSTPHEFKHASSLAQPTRIFASPSLLTLALTSGLPVDRIYLLEGENKGYTSYNQLVSSVRTNGIPRVPVRHATKDTLAYMVFSSGTSGLPKVVMLSHGNITHAALGIMVVGMEVGKVTAPPVWNTPEGIRVSLNVVPVYHTLGLYISIFYHFLSPSTMVMLPKWNPEVFFDSIPKYQITNLILVPSLVHQIVHHPRFKTADLSSLQEIGCGAAYLPPQLADQLRVRVPAMKRITVGYGLSEFTMGATIRPVSGVLNGRAKDKHGSVGILLPGVEARIVRPDGSLAGPNEVGEILLRGGTAALGYKGNDKATRETFVDGWVHTGDQMRIDEDGVLFFEDRTKDTLKISGMQVSPVEIEDTLLAHPGKLIIDVTVAGVTGGRTSDERIPRAWVVLSPAGAALGEKVVVARLDVWVQERLSRYKWLRGGMGIVEAIPKSPTGKVLRRVLVEQYEKEVNAKAKL</sequence>
<evidence type="ECO:0000256" key="1">
    <source>
        <dbReference type="ARBA" id="ARBA00006432"/>
    </source>
</evidence>
<dbReference type="STRING" id="1314800.A0A1B7MV41"/>
<dbReference type="Proteomes" id="UP000092154">
    <property type="component" value="Unassembled WGS sequence"/>
</dbReference>
<dbReference type="Gene3D" id="3.30.300.30">
    <property type="match status" value="1"/>
</dbReference>
<dbReference type="InterPro" id="IPR045851">
    <property type="entry name" value="AMP-bd_C_sf"/>
</dbReference>
<dbReference type="PANTHER" id="PTHR24096">
    <property type="entry name" value="LONG-CHAIN-FATTY-ACID--COA LIGASE"/>
    <property type="match status" value="1"/>
</dbReference>
<dbReference type="Gene3D" id="3.40.50.12780">
    <property type="entry name" value="N-terminal domain of ligase-like"/>
    <property type="match status" value="1"/>
</dbReference>
<evidence type="ECO:0000256" key="2">
    <source>
        <dbReference type="ARBA" id="ARBA00022598"/>
    </source>
</evidence>
<dbReference type="InterPro" id="IPR042099">
    <property type="entry name" value="ANL_N_sf"/>
</dbReference>
<dbReference type="OrthoDB" id="1898221at2759"/>
<dbReference type="EMBL" id="KV448413">
    <property type="protein sequence ID" value="OAX36483.1"/>
    <property type="molecule type" value="Genomic_DNA"/>
</dbReference>
<dbReference type="InterPro" id="IPR020845">
    <property type="entry name" value="AMP-binding_CS"/>
</dbReference>
<dbReference type="SUPFAM" id="SSF56801">
    <property type="entry name" value="Acetyl-CoA synthetase-like"/>
    <property type="match status" value="1"/>
</dbReference>
<evidence type="ECO:0000313" key="5">
    <source>
        <dbReference type="Proteomes" id="UP000092154"/>
    </source>
</evidence>
<reference evidence="4 5" key="1">
    <citation type="submission" date="2016-06" db="EMBL/GenBank/DDBJ databases">
        <title>Comparative genomics of the ectomycorrhizal sister species Rhizopogon vinicolor and Rhizopogon vesiculosus (Basidiomycota: Boletales) reveals a divergence of the mating type B locus.</title>
        <authorList>
            <consortium name="DOE Joint Genome Institute"/>
            <person name="Mujic A.B."/>
            <person name="Kuo A."/>
            <person name="Tritt A."/>
            <person name="Lipzen A."/>
            <person name="Chen C."/>
            <person name="Johnson J."/>
            <person name="Sharma A."/>
            <person name="Barry K."/>
            <person name="Grigoriev I.V."/>
            <person name="Spatafora J.W."/>
        </authorList>
    </citation>
    <scope>NUCLEOTIDE SEQUENCE [LARGE SCALE GENOMIC DNA]</scope>
    <source>
        <strain evidence="4 5">AM-OR11-026</strain>
    </source>
</reference>
<evidence type="ECO:0000313" key="4">
    <source>
        <dbReference type="EMBL" id="OAX36483.1"/>
    </source>
</evidence>
<evidence type="ECO:0000259" key="3">
    <source>
        <dbReference type="Pfam" id="PF00501"/>
    </source>
</evidence>
<dbReference type="InParanoid" id="A0A1B7MV41"/>
<dbReference type="Pfam" id="PF00501">
    <property type="entry name" value="AMP-binding"/>
    <property type="match status" value="1"/>
</dbReference>
<keyword evidence="5" id="KW-1185">Reference proteome</keyword>
<keyword evidence="2" id="KW-0436">Ligase</keyword>
<dbReference type="PROSITE" id="PS00455">
    <property type="entry name" value="AMP_BINDING"/>
    <property type="match status" value="1"/>
</dbReference>
<name>A0A1B7MV41_9AGAM</name>
<dbReference type="PANTHER" id="PTHR24096:SF149">
    <property type="entry name" value="AMP-BINDING DOMAIN-CONTAINING PROTEIN-RELATED"/>
    <property type="match status" value="1"/>
</dbReference>
<dbReference type="GO" id="GO:0016405">
    <property type="term" value="F:CoA-ligase activity"/>
    <property type="evidence" value="ECO:0007669"/>
    <property type="project" value="TreeGrafter"/>
</dbReference>
<feature type="domain" description="AMP-dependent synthetase/ligase" evidence="3">
    <location>
        <begin position="29"/>
        <end position="414"/>
    </location>
</feature>
<dbReference type="AlphaFoldDB" id="A0A1B7MV41"/>
<organism evidence="4 5">
    <name type="scientific">Rhizopogon vinicolor AM-OR11-026</name>
    <dbReference type="NCBI Taxonomy" id="1314800"/>
    <lineage>
        <taxon>Eukaryota</taxon>
        <taxon>Fungi</taxon>
        <taxon>Dikarya</taxon>
        <taxon>Basidiomycota</taxon>
        <taxon>Agaricomycotina</taxon>
        <taxon>Agaricomycetes</taxon>
        <taxon>Agaricomycetidae</taxon>
        <taxon>Boletales</taxon>
        <taxon>Suillineae</taxon>
        <taxon>Rhizopogonaceae</taxon>
        <taxon>Rhizopogon</taxon>
    </lineage>
</organism>
<proteinExistence type="inferred from homology"/>
<protein>
    <submittedName>
        <fullName evidence="4">Acetyl-CoA synthetase-like protein</fullName>
    </submittedName>
</protein>
<comment type="similarity">
    <text evidence="1">Belongs to the ATP-dependent AMP-binding enzyme family.</text>
</comment>
<accession>A0A1B7MV41</accession>
<gene>
    <name evidence="4" type="ORF">K503DRAFT_772476</name>
</gene>
<dbReference type="InterPro" id="IPR000873">
    <property type="entry name" value="AMP-dep_synth/lig_dom"/>
</dbReference>